<dbReference type="GO" id="GO:0031640">
    <property type="term" value="P:killing of cells of another organism"/>
    <property type="evidence" value="ECO:0007669"/>
    <property type="project" value="UniProtKB-KW"/>
</dbReference>
<accession>A0A7G1I1K9</accession>
<dbReference type="Gene3D" id="3.10.350.10">
    <property type="entry name" value="LysM domain"/>
    <property type="match status" value="2"/>
</dbReference>
<dbReference type="EMBL" id="AP023322">
    <property type="protein sequence ID" value="BCI64288.1"/>
    <property type="molecule type" value="Genomic_DNA"/>
</dbReference>
<evidence type="ECO:0000313" key="7">
    <source>
        <dbReference type="Proteomes" id="UP000594042"/>
    </source>
</evidence>
<dbReference type="SUPFAM" id="SSF54106">
    <property type="entry name" value="LysM domain"/>
    <property type="match status" value="1"/>
</dbReference>
<evidence type="ECO:0000256" key="1">
    <source>
        <dbReference type="ARBA" id="ARBA00022529"/>
    </source>
</evidence>
<keyword evidence="1" id="KW-0929">Antimicrobial</keyword>
<dbReference type="PROSITE" id="PS51782">
    <property type="entry name" value="LYSM"/>
    <property type="match status" value="1"/>
</dbReference>
<organism evidence="6 7">
    <name type="scientific">Coprobacter secundus subsp. similis</name>
    <dbReference type="NCBI Taxonomy" id="2751153"/>
    <lineage>
        <taxon>Bacteria</taxon>
        <taxon>Pseudomonadati</taxon>
        <taxon>Bacteroidota</taxon>
        <taxon>Bacteroidia</taxon>
        <taxon>Bacteroidales</taxon>
        <taxon>Barnesiellaceae</taxon>
        <taxon>Coprobacter</taxon>
    </lineage>
</organism>
<name>A0A7G1I1K9_9BACT</name>
<evidence type="ECO:0000256" key="3">
    <source>
        <dbReference type="ARBA" id="ARBA00022801"/>
    </source>
</evidence>
<proteinExistence type="predicted"/>
<evidence type="ECO:0000256" key="4">
    <source>
        <dbReference type="ARBA" id="ARBA00032108"/>
    </source>
</evidence>
<dbReference type="PANTHER" id="PTHR33308">
    <property type="entry name" value="PEPTIDOGLYCAN HYDROLASE FLGJ"/>
    <property type="match status" value="1"/>
</dbReference>
<dbReference type="Gene3D" id="1.10.530.10">
    <property type="match status" value="1"/>
</dbReference>
<evidence type="ECO:0000313" key="6">
    <source>
        <dbReference type="EMBL" id="BCI64288.1"/>
    </source>
</evidence>
<dbReference type="AlphaFoldDB" id="A0A7G1I1K9"/>
<dbReference type="KEGG" id="copr:Cop2CBH44_26410"/>
<evidence type="ECO:0000259" key="5">
    <source>
        <dbReference type="PROSITE" id="PS51782"/>
    </source>
</evidence>
<dbReference type="SMART" id="SM00047">
    <property type="entry name" value="LYZ2"/>
    <property type="match status" value="1"/>
</dbReference>
<dbReference type="CDD" id="cd00118">
    <property type="entry name" value="LysM"/>
    <property type="match status" value="2"/>
</dbReference>
<protein>
    <recommendedName>
        <fullName evidence="4">Peptidoglycan hydrolase</fullName>
    </recommendedName>
</protein>
<dbReference type="InterPro" id="IPR018392">
    <property type="entry name" value="LysM"/>
</dbReference>
<gene>
    <name evidence="6" type="ORF">Cop2CBH44_26410</name>
</gene>
<feature type="domain" description="LysM" evidence="5">
    <location>
        <begin position="253"/>
        <end position="297"/>
    </location>
</feature>
<dbReference type="InterPro" id="IPR002901">
    <property type="entry name" value="MGlyc_endo_b_GlcNAc-like_dom"/>
</dbReference>
<dbReference type="Pfam" id="PF01476">
    <property type="entry name" value="LysM"/>
    <property type="match status" value="2"/>
</dbReference>
<keyword evidence="3" id="KW-0378">Hydrolase</keyword>
<dbReference type="Proteomes" id="UP000594042">
    <property type="component" value="Chromosome"/>
</dbReference>
<dbReference type="Pfam" id="PF01832">
    <property type="entry name" value="Glucosaminidase"/>
    <property type="match status" value="1"/>
</dbReference>
<keyword evidence="2" id="KW-0081">Bacteriolytic enzyme</keyword>
<dbReference type="RefSeq" id="WP_021929588.1">
    <property type="nucleotide sequence ID" value="NZ_AP023322.1"/>
</dbReference>
<keyword evidence="7" id="KW-1185">Reference proteome</keyword>
<dbReference type="SMART" id="SM00257">
    <property type="entry name" value="LysM"/>
    <property type="match status" value="2"/>
</dbReference>
<dbReference type="GO" id="GO:0004040">
    <property type="term" value="F:amidase activity"/>
    <property type="evidence" value="ECO:0007669"/>
    <property type="project" value="InterPro"/>
</dbReference>
<sequence length="298" mass="35026">MLFRKFISVCLLLLISSIFFISEAQNKNRIYLQYIDTYKDLAIEHQRKYKIPASITLAQGLLESGAGRGTLARKSNNHFGIKCHKWQGQKVYHDDDAKGECFRKYRHPKESYEDHSLFLTRNMRYACLFELKSTDYKGWARGLQRCGYATDKAYASKLIQLIELYELYQYDRKGSRKEPKKTEIVILRPVYKAYGLLYVEARDGETPESIAKEMGFSVRKICKYNELPKDYPLEEGNVLFLEKKNKKATKQFKHHTVKVGESMHDISQRYGMRLKNLYKINHKDKDYVPSEGDILKLR</sequence>
<dbReference type="PANTHER" id="PTHR33308:SF9">
    <property type="entry name" value="PEPTIDOGLYCAN HYDROLASE FLGJ"/>
    <property type="match status" value="1"/>
</dbReference>
<dbReference type="InterPro" id="IPR036779">
    <property type="entry name" value="LysM_dom_sf"/>
</dbReference>
<evidence type="ECO:0000256" key="2">
    <source>
        <dbReference type="ARBA" id="ARBA00022638"/>
    </source>
</evidence>
<reference evidence="7" key="1">
    <citation type="submission" date="2020-07" db="EMBL/GenBank/DDBJ databases">
        <title>Complete genome sequencing of Coprobacter sp. strain 2CBH44.</title>
        <authorList>
            <person name="Sakamoto M."/>
            <person name="Murakami T."/>
            <person name="Mori H."/>
        </authorList>
    </citation>
    <scope>NUCLEOTIDE SEQUENCE [LARGE SCALE GENOMIC DNA]</scope>
    <source>
        <strain evidence="7">2CBH44</strain>
    </source>
</reference>
<dbReference type="GO" id="GO:0042742">
    <property type="term" value="P:defense response to bacterium"/>
    <property type="evidence" value="ECO:0007669"/>
    <property type="project" value="UniProtKB-KW"/>
</dbReference>
<dbReference type="InterPro" id="IPR051056">
    <property type="entry name" value="Glycosyl_Hydrolase_73"/>
</dbReference>